<keyword evidence="3" id="KW-1185">Reference proteome</keyword>
<evidence type="ECO:0000313" key="3">
    <source>
        <dbReference type="Proteomes" id="UP000193944"/>
    </source>
</evidence>
<feature type="domain" description="DUF6985" evidence="1">
    <location>
        <begin position="5"/>
        <end position="143"/>
    </location>
</feature>
<dbReference type="InterPro" id="IPR054254">
    <property type="entry name" value="DUF6985"/>
</dbReference>
<dbReference type="Pfam" id="PF22481">
    <property type="entry name" value="DUF6985"/>
    <property type="match status" value="1"/>
</dbReference>
<reference evidence="2 3" key="1">
    <citation type="submission" date="2016-08" db="EMBL/GenBank/DDBJ databases">
        <title>A Parts List for Fungal Cellulosomes Revealed by Comparative Genomics.</title>
        <authorList>
            <consortium name="DOE Joint Genome Institute"/>
            <person name="Haitjema C.H."/>
            <person name="Gilmore S.P."/>
            <person name="Henske J.K."/>
            <person name="Solomon K.V."/>
            <person name="De Groot R."/>
            <person name="Kuo A."/>
            <person name="Mondo S.J."/>
            <person name="Salamov A.A."/>
            <person name="Labutti K."/>
            <person name="Zhao Z."/>
            <person name="Chiniquy J."/>
            <person name="Barry K."/>
            <person name="Brewer H.M."/>
            <person name="Purvine S.O."/>
            <person name="Wright A.T."/>
            <person name="Boxma B."/>
            <person name="Van Alen T."/>
            <person name="Hackstein J.H."/>
            <person name="Baker S.E."/>
            <person name="Grigoriev I.V."/>
            <person name="O'Malley M.A."/>
        </authorList>
    </citation>
    <scope>NUCLEOTIDE SEQUENCE [LARGE SCALE GENOMIC DNA]</scope>
    <source>
        <strain evidence="2 3">S4</strain>
    </source>
</reference>
<protein>
    <recommendedName>
        <fullName evidence="1">DUF6985 domain-containing protein</fullName>
    </recommendedName>
</protein>
<comment type="caution">
    <text evidence="2">The sequence shown here is derived from an EMBL/GenBank/DDBJ whole genome shotgun (WGS) entry which is preliminary data.</text>
</comment>
<dbReference type="EMBL" id="MCFG01000259">
    <property type="protein sequence ID" value="ORX77205.1"/>
    <property type="molecule type" value="Genomic_DNA"/>
</dbReference>
<accession>A0A1Y1WUX0</accession>
<organism evidence="2 3">
    <name type="scientific">Anaeromyces robustus</name>
    <dbReference type="NCBI Taxonomy" id="1754192"/>
    <lineage>
        <taxon>Eukaryota</taxon>
        <taxon>Fungi</taxon>
        <taxon>Fungi incertae sedis</taxon>
        <taxon>Chytridiomycota</taxon>
        <taxon>Chytridiomycota incertae sedis</taxon>
        <taxon>Neocallimastigomycetes</taxon>
        <taxon>Neocallimastigales</taxon>
        <taxon>Neocallimastigaceae</taxon>
        <taxon>Anaeromyces</taxon>
    </lineage>
</organism>
<dbReference type="Proteomes" id="UP000193944">
    <property type="component" value="Unassembled WGS sequence"/>
</dbReference>
<dbReference type="AlphaFoldDB" id="A0A1Y1WUX0"/>
<proteinExistence type="predicted"/>
<dbReference type="OrthoDB" id="2131864at2759"/>
<reference evidence="2 3" key="2">
    <citation type="submission" date="2016-08" db="EMBL/GenBank/DDBJ databases">
        <title>Pervasive Adenine N6-methylation of Active Genes in Fungi.</title>
        <authorList>
            <consortium name="DOE Joint Genome Institute"/>
            <person name="Mondo S.J."/>
            <person name="Dannebaum R.O."/>
            <person name="Kuo R.C."/>
            <person name="Labutti K."/>
            <person name="Haridas S."/>
            <person name="Kuo A."/>
            <person name="Salamov A."/>
            <person name="Ahrendt S.R."/>
            <person name="Lipzen A."/>
            <person name="Sullivan W."/>
            <person name="Andreopoulos W.B."/>
            <person name="Clum A."/>
            <person name="Lindquist E."/>
            <person name="Daum C."/>
            <person name="Ramamoorthy G.K."/>
            <person name="Gryganskyi A."/>
            <person name="Culley D."/>
            <person name="Magnuson J.K."/>
            <person name="James T.Y."/>
            <person name="O'Malley M.A."/>
            <person name="Stajich J.E."/>
            <person name="Spatafora J.W."/>
            <person name="Visel A."/>
            <person name="Grigoriev I.V."/>
        </authorList>
    </citation>
    <scope>NUCLEOTIDE SEQUENCE [LARGE SCALE GENOMIC DNA]</scope>
    <source>
        <strain evidence="2 3">S4</strain>
    </source>
</reference>
<evidence type="ECO:0000313" key="2">
    <source>
        <dbReference type="EMBL" id="ORX77205.1"/>
    </source>
</evidence>
<name>A0A1Y1WUX0_9FUNG</name>
<gene>
    <name evidence="2" type="ORF">BCR32DRAFT_329017</name>
</gene>
<sequence>MIRDIKKNDCFYEGILYCPMFGKDIKISYEETVDKSYAEKCAEHLTNLNDDFIDKICKRISDYHQFMLKEWCDEFVKEINEKVPVDISGRDILNYVKNPTLNIFPPKEGIGYSIEGLCEWEPEHGIDIIIRDDRLLYVGQAECLGSWADDDEYEVMF</sequence>
<evidence type="ECO:0000259" key="1">
    <source>
        <dbReference type="Pfam" id="PF22481"/>
    </source>
</evidence>